<protein>
    <submittedName>
        <fullName evidence="2">Unannotated protein</fullName>
    </submittedName>
</protein>
<name>A0A6J6GPN8_9ZZZZ</name>
<feature type="transmembrane region" description="Helical" evidence="1">
    <location>
        <begin position="250"/>
        <end position="268"/>
    </location>
</feature>
<feature type="transmembrane region" description="Helical" evidence="1">
    <location>
        <begin position="339"/>
        <end position="360"/>
    </location>
</feature>
<dbReference type="Gene3D" id="1.20.1250.20">
    <property type="entry name" value="MFS general substrate transporter like domains"/>
    <property type="match status" value="1"/>
</dbReference>
<dbReference type="PANTHER" id="PTHR23526:SF2">
    <property type="entry name" value="MAJOR FACILITATOR SUPERFAMILY (MFS) PROFILE DOMAIN-CONTAINING PROTEIN"/>
    <property type="match status" value="1"/>
</dbReference>
<sequence>MESNRKYLRGQAAWGGALAAYPVFAIPYLLRLDASITLISVYVGLTALGPLVLGPAIVIYLQGSSQKRVWMLVSGFAARIGLFVPMLAPLFGENDVIFATAAFIVFAIPAIVYGALWIPIPGVAIEQDQHPKIISSRIRIANSGFMAANILFGAGMIFLTFPNNYYFIFIVSTLFGVLEIYNVSKIRIPKADTSDKGKLRSKLKTQKIGEEKDFLLFIGVICLAISAMSVAGPLQTVYFLKELNFSDRWMGTWAILLAFGAVVGISIWQRVQKRFGSFRILTITIPLAPLYFVLMSIFPNQYMILLAVFYTGIMNAGSDLGIQLGLYRLGSDKSRDVLINLYVGISAGIGFVAAFFIPIFTAHFALTSIFIVSYVIRFGLSFLFYVPKISRRLNDAPKV</sequence>
<feature type="transmembrane region" description="Helical" evidence="1">
    <location>
        <begin position="280"/>
        <end position="298"/>
    </location>
</feature>
<dbReference type="AlphaFoldDB" id="A0A6J6GPN8"/>
<keyword evidence="1" id="KW-0812">Transmembrane</keyword>
<keyword evidence="1" id="KW-1133">Transmembrane helix</keyword>
<feature type="transmembrane region" description="Helical" evidence="1">
    <location>
        <begin position="140"/>
        <end position="159"/>
    </location>
</feature>
<gene>
    <name evidence="2" type="ORF">UFOPK1811_00856</name>
</gene>
<feature type="transmembrane region" description="Helical" evidence="1">
    <location>
        <begin position="165"/>
        <end position="183"/>
    </location>
</feature>
<feature type="transmembrane region" description="Helical" evidence="1">
    <location>
        <begin position="36"/>
        <end position="62"/>
    </location>
</feature>
<proteinExistence type="predicted"/>
<evidence type="ECO:0000313" key="2">
    <source>
        <dbReference type="EMBL" id="CAB4601793.1"/>
    </source>
</evidence>
<feature type="transmembrane region" description="Helical" evidence="1">
    <location>
        <begin position="366"/>
        <end position="386"/>
    </location>
</feature>
<feature type="transmembrane region" description="Helical" evidence="1">
    <location>
        <begin position="69"/>
        <end position="91"/>
    </location>
</feature>
<feature type="transmembrane region" description="Helical" evidence="1">
    <location>
        <begin position="304"/>
        <end position="327"/>
    </location>
</feature>
<accession>A0A6J6GPN8</accession>
<organism evidence="2">
    <name type="scientific">freshwater metagenome</name>
    <dbReference type="NCBI Taxonomy" id="449393"/>
    <lineage>
        <taxon>unclassified sequences</taxon>
        <taxon>metagenomes</taxon>
        <taxon>ecological metagenomes</taxon>
    </lineage>
</organism>
<dbReference type="InterPro" id="IPR036259">
    <property type="entry name" value="MFS_trans_sf"/>
</dbReference>
<feature type="transmembrane region" description="Helical" evidence="1">
    <location>
        <begin position="97"/>
        <end position="120"/>
    </location>
</feature>
<feature type="transmembrane region" description="Helical" evidence="1">
    <location>
        <begin position="214"/>
        <end position="238"/>
    </location>
</feature>
<keyword evidence="1" id="KW-0472">Membrane</keyword>
<dbReference type="Pfam" id="PF13347">
    <property type="entry name" value="MFS_2"/>
    <property type="match status" value="1"/>
</dbReference>
<reference evidence="2" key="1">
    <citation type="submission" date="2020-05" db="EMBL/GenBank/DDBJ databases">
        <authorList>
            <person name="Chiriac C."/>
            <person name="Salcher M."/>
            <person name="Ghai R."/>
            <person name="Kavagutti S V."/>
        </authorList>
    </citation>
    <scope>NUCLEOTIDE SEQUENCE</scope>
</reference>
<dbReference type="InterPro" id="IPR052528">
    <property type="entry name" value="Sugar_transport-like"/>
</dbReference>
<dbReference type="EMBL" id="CAEZUJ010000030">
    <property type="protein sequence ID" value="CAB4601793.1"/>
    <property type="molecule type" value="Genomic_DNA"/>
</dbReference>
<evidence type="ECO:0000256" key="1">
    <source>
        <dbReference type="SAM" id="Phobius"/>
    </source>
</evidence>
<dbReference type="PANTHER" id="PTHR23526">
    <property type="entry name" value="INTEGRAL MEMBRANE TRANSPORT PROTEIN-RELATED"/>
    <property type="match status" value="1"/>
</dbReference>
<feature type="transmembrane region" description="Helical" evidence="1">
    <location>
        <begin position="12"/>
        <end position="30"/>
    </location>
</feature>
<dbReference type="SUPFAM" id="SSF103473">
    <property type="entry name" value="MFS general substrate transporter"/>
    <property type="match status" value="1"/>
</dbReference>